<evidence type="ECO:0000256" key="1">
    <source>
        <dbReference type="ARBA" id="ARBA00004609"/>
    </source>
</evidence>
<evidence type="ECO:0000256" key="10">
    <source>
        <dbReference type="ARBA" id="ARBA00023136"/>
    </source>
</evidence>
<evidence type="ECO:0000256" key="7">
    <source>
        <dbReference type="ARBA" id="ARBA00022723"/>
    </source>
</evidence>
<dbReference type="GO" id="GO:0046872">
    <property type="term" value="F:metal ion binding"/>
    <property type="evidence" value="ECO:0007669"/>
    <property type="project" value="UniProtKB-KW"/>
</dbReference>
<feature type="chain" id="PRO_5042054653" description="CFEM domain-containing protein" evidence="15">
    <location>
        <begin position="20"/>
        <end position="163"/>
    </location>
</feature>
<feature type="domain" description="CFEM" evidence="16">
    <location>
        <begin position="1"/>
        <end position="115"/>
    </location>
</feature>
<keyword evidence="6" id="KW-0349">Heme</keyword>
<keyword evidence="11" id="KW-1015">Disulfide bond</keyword>
<dbReference type="SMART" id="SM00747">
    <property type="entry name" value="CFEM"/>
    <property type="match status" value="1"/>
</dbReference>
<gene>
    <name evidence="17" type="ORF">GGX14DRAFT_465723</name>
</gene>
<dbReference type="GO" id="GO:0005886">
    <property type="term" value="C:plasma membrane"/>
    <property type="evidence" value="ECO:0007669"/>
    <property type="project" value="UniProtKB-SubCell"/>
</dbReference>
<accession>A0AAD6V6F6</accession>
<evidence type="ECO:0000313" key="17">
    <source>
        <dbReference type="EMBL" id="KAJ7201085.1"/>
    </source>
</evidence>
<evidence type="ECO:0000256" key="4">
    <source>
        <dbReference type="ARBA" id="ARBA00022475"/>
    </source>
</evidence>
<keyword evidence="10" id="KW-0472">Membrane</keyword>
<evidence type="ECO:0000256" key="3">
    <source>
        <dbReference type="ARBA" id="ARBA00010031"/>
    </source>
</evidence>
<dbReference type="Proteomes" id="UP001219525">
    <property type="component" value="Unassembled WGS sequence"/>
</dbReference>
<evidence type="ECO:0000259" key="16">
    <source>
        <dbReference type="PROSITE" id="PS52012"/>
    </source>
</evidence>
<name>A0AAD6V6F6_9AGAR</name>
<dbReference type="InterPro" id="IPR051735">
    <property type="entry name" value="CFEM_domain"/>
</dbReference>
<evidence type="ECO:0000313" key="18">
    <source>
        <dbReference type="Proteomes" id="UP001219525"/>
    </source>
</evidence>
<comment type="similarity">
    <text evidence="3">Belongs to the RBT5 family.</text>
</comment>
<dbReference type="InterPro" id="IPR008427">
    <property type="entry name" value="Extracellular_membr_CFEM_dom"/>
</dbReference>
<keyword evidence="8 15" id="KW-0732">Signal</keyword>
<dbReference type="GO" id="GO:0005576">
    <property type="term" value="C:extracellular region"/>
    <property type="evidence" value="ECO:0007669"/>
    <property type="project" value="UniProtKB-SubCell"/>
</dbReference>
<keyword evidence="18" id="KW-1185">Reference proteome</keyword>
<dbReference type="Pfam" id="PF05730">
    <property type="entry name" value="CFEM"/>
    <property type="match status" value="1"/>
</dbReference>
<dbReference type="AlphaFoldDB" id="A0AAD6V6F6"/>
<protein>
    <recommendedName>
        <fullName evidence="16">CFEM domain-containing protein</fullName>
    </recommendedName>
</protein>
<keyword evidence="9" id="KW-0408">Iron</keyword>
<proteinExistence type="inferred from homology"/>
<evidence type="ECO:0000256" key="5">
    <source>
        <dbReference type="ARBA" id="ARBA00022525"/>
    </source>
</evidence>
<evidence type="ECO:0000256" key="14">
    <source>
        <dbReference type="SAM" id="MobiDB-lite"/>
    </source>
</evidence>
<feature type="signal peptide" evidence="15">
    <location>
        <begin position="1"/>
        <end position="19"/>
    </location>
</feature>
<evidence type="ECO:0000256" key="6">
    <source>
        <dbReference type="ARBA" id="ARBA00022617"/>
    </source>
</evidence>
<keyword evidence="4" id="KW-1003">Cell membrane</keyword>
<evidence type="ECO:0000256" key="2">
    <source>
        <dbReference type="ARBA" id="ARBA00004613"/>
    </source>
</evidence>
<feature type="region of interest" description="Disordered" evidence="14">
    <location>
        <begin position="120"/>
        <end position="140"/>
    </location>
</feature>
<dbReference type="PANTHER" id="PTHR37928:SF1">
    <property type="entry name" value="CFEM DOMAIN PROTEIN (AFU_ORTHOLOGUE AFUA_6G14090)"/>
    <property type="match status" value="1"/>
</dbReference>
<evidence type="ECO:0000256" key="15">
    <source>
        <dbReference type="SAM" id="SignalP"/>
    </source>
</evidence>
<evidence type="ECO:0000256" key="9">
    <source>
        <dbReference type="ARBA" id="ARBA00023004"/>
    </source>
</evidence>
<dbReference type="PROSITE" id="PS52012">
    <property type="entry name" value="CFEM"/>
    <property type="match status" value="1"/>
</dbReference>
<keyword evidence="12" id="KW-0325">Glycoprotein</keyword>
<organism evidence="17 18">
    <name type="scientific">Mycena pura</name>
    <dbReference type="NCBI Taxonomy" id="153505"/>
    <lineage>
        <taxon>Eukaryota</taxon>
        <taxon>Fungi</taxon>
        <taxon>Dikarya</taxon>
        <taxon>Basidiomycota</taxon>
        <taxon>Agaricomycotina</taxon>
        <taxon>Agaricomycetes</taxon>
        <taxon>Agaricomycetidae</taxon>
        <taxon>Agaricales</taxon>
        <taxon>Marasmiineae</taxon>
        <taxon>Mycenaceae</taxon>
        <taxon>Mycena</taxon>
    </lineage>
</organism>
<evidence type="ECO:0000256" key="11">
    <source>
        <dbReference type="ARBA" id="ARBA00023157"/>
    </source>
</evidence>
<keyword evidence="5" id="KW-0964">Secreted</keyword>
<comment type="subcellular location">
    <subcellularLocation>
        <location evidence="1">Cell membrane</location>
        <topology evidence="1">Lipid-anchor</topology>
        <topology evidence="1">GPI-anchor</topology>
    </subcellularLocation>
    <subcellularLocation>
        <location evidence="2">Secreted</location>
    </subcellularLocation>
</comment>
<dbReference type="EMBL" id="JARJCW010000060">
    <property type="protein sequence ID" value="KAJ7201085.1"/>
    <property type="molecule type" value="Genomic_DNA"/>
</dbReference>
<comment type="caution">
    <text evidence="17">The sequence shown here is derived from an EMBL/GenBank/DDBJ whole genome shotgun (WGS) entry which is preliminary data.</text>
</comment>
<evidence type="ECO:0000256" key="13">
    <source>
        <dbReference type="ARBA" id="ARBA00023288"/>
    </source>
</evidence>
<keyword evidence="13" id="KW-0449">Lipoprotein</keyword>
<dbReference type="PANTHER" id="PTHR37928">
    <property type="entry name" value="CFEM DOMAIN PROTEIN (AFU_ORTHOLOGUE AFUA_6G14090)"/>
    <property type="match status" value="1"/>
</dbReference>
<reference evidence="17" key="1">
    <citation type="submission" date="2023-03" db="EMBL/GenBank/DDBJ databases">
        <title>Massive genome expansion in bonnet fungi (Mycena s.s.) driven by repeated elements and novel gene families across ecological guilds.</title>
        <authorList>
            <consortium name="Lawrence Berkeley National Laboratory"/>
            <person name="Harder C.B."/>
            <person name="Miyauchi S."/>
            <person name="Viragh M."/>
            <person name="Kuo A."/>
            <person name="Thoen E."/>
            <person name="Andreopoulos B."/>
            <person name="Lu D."/>
            <person name="Skrede I."/>
            <person name="Drula E."/>
            <person name="Henrissat B."/>
            <person name="Morin E."/>
            <person name="Kohler A."/>
            <person name="Barry K."/>
            <person name="LaButti K."/>
            <person name="Morin E."/>
            <person name="Salamov A."/>
            <person name="Lipzen A."/>
            <person name="Mereny Z."/>
            <person name="Hegedus B."/>
            <person name="Baldrian P."/>
            <person name="Stursova M."/>
            <person name="Weitz H."/>
            <person name="Taylor A."/>
            <person name="Grigoriev I.V."/>
            <person name="Nagy L.G."/>
            <person name="Martin F."/>
            <person name="Kauserud H."/>
        </authorList>
    </citation>
    <scope>NUCLEOTIDE SEQUENCE</scope>
    <source>
        <strain evidence="17">9144</strain>
    </source>
</reference>
<evidence type="ECO:0000256" key="12">
    <source>
        <dbReference type="ARBA" id="ARBA00023180"/>
    </source>
</evidence>
<evidence type="ECO:0000256" key="8">
    <source>
        <dbReference type="ARBA" id="ARBA00022729"/>
    </source>
</evidence>
<sequence length="163" mass="15957">MRFSAAAAVLSLFAASALASTVPSPLHRRQFPGCANNCLANPNLGDCKSGDDTCLCNNPVFVESTFQCIEDACQGQDLAAAIEGAKQLCLAVHVTLVSAAGAEFSATANLAQSGAASSPSATAPASSGASPAPSTPAKGGAPSFSANTAFLGLTALGALALAL</sequence>
<keyword evidence="7" id="KW-0479">Metal-binding</keyword>